<reference evidence="2" key="2">
    <citation type="submission" date="2017-11" db="EMBL/GenBank/DDBJ databases">
        <title>Coralsnake Venomics: Analyses of Venom Gland Transcriptomes and Proteomes of Six Brazilian Taxa.</title>
        <authorList>
            <person name="Aird S.D."/>
            <person name="Jorge da Silva N."/>
            <person name="Qiu L."/>
            <person name="Villar-Briones A."/>
            <person name="Aparecida-Saddi V."/>
            <person name="Campos-Telles M.P."/>
            <person name="Grau M."/>
            <person name="Mikheyev A.S."/>
        </authorList>
    </citation>
    <scope>NUCLEOTIDE SEQUENCE</scope>
    <source>
        <tissue evidence="2">Venom_gland</tissue>
    </source>
</reference>
<dbReference type="EMBL" id="IACK01121747">
    <property type="protein sequence ID" value="LAA87383.1"/>
    <property type="molecule type" value="Transcribed_RNA"/>
</dbReference>
<reference evidence="2" key="1">
    <citation type="submission" date="2017-07" db="EMBL/GenBank/DDBJ databases">
        <authorList>
            <person name="Mikheyev A."/>
            <person name="Grau M."/>
        </authorList>
    </citation>
    <scope>NUCLEOTIDE SEQUENCE</scope>
    <source>
        <tissue evidence="2">Venom_gland</tissue>
    </source>
</reference>
<proteinExistence type="predicted"/>
<organism evidence="2">
    <name type="scientific">Micrurus lemniscatus lemniscatus</name>
    <dbReference type="NCBI Taxonomy" id="129467"/>
    <lineage>
        <taxon>Eukaryota</taxon>
        <taxon>Metazoa</taxon>
        <taxon>Chordata</taxon>
        <taxon>Craniata</taxon>
        <taxon>Vertebrata</taxon>
        <taxon>Euteleostomi</taxon>
        <taxon>Lepidosauria</taxon>
        <taxon>Squamata</taxon>
        <taxon>Bifurcata</taxon>
        <taxon>Unidentata</taxon>
        <taxon>Episquamata</taxon>
        <taxon>Toxicofera</taxon>
        <taxon>Serpentes</taxon>
        <taxon>Colubroidea</taxon>
        <taxon>Elapidae</taxon>
        <taxon>Elapinae</taxon>
        <taxon>Micrurus</taxon>
    </lineage>
</organism>
<sequence>MQESGSLQESNTIEIEIEPSLWADHSYIRFSWKGRLKTPRWTLQRMIVKEEEFKIKLEKEMKFFFEENREEGTSLQNTWDTAKAVMRGIAINYMANKNKKKKIQRKASEMEYRRLEVKLQEELKQKEIKTRMDLIKHEINLLEKEDLAPKMKRIKQNYI</sequence>
<protein>
    <submittedName>
        <fullName evidence="2">Uncharacterized protein</fullName>
    </submittedName>
</protein>
<dbReference type="EMBL" id="IACK01121744">
    <property type="protein sequence ID" value="LAA87376.1"/>
    <property type="molecule type" value="Transcribed_RNA"/>
</dbReference>
<name>A0A2D4IT19_MICLE</name>
<evidence type="ECO:0000313" key="2">
    <source>
        <dbReference type="EMBL" id="LAA87383.1"/>
    </source>
</evidence>
<evidence type="ECO:0000256" key="1">
    <source>
        <dbReference type="SAM" id="Coils"/>
    </source>
</evidence>
<keyword evidence="1" id="KW-0175">Coiled coil</keyword>
<dbReference type="AlphaFoldDB" id="A0A2D4IT19"/>
<accession>A0A2D4IT19</accession>
<feature type="coiled-coil region" evidence="1">
    <location>
        <begin position="98"/>
        <end position="145"/>
    </location>
</feature>